<evidence type="ECO:0000313" key="13">
    <source>
        <dbReference type="Proteomes" id="UP001519460"/>
    </source>
</evidence>
<dbReference type="SUPFAM" id="SSF117281">
    <property type="entry name" value="Kelch motif"/>
    <property type="match status" value="2"/>
</dbReference>
<dbReference type="PROSITE" id="PS50939">
    <property type="entry name" value="CYTOCHROME_B561"/>
    <property type="match status" value="1"/>
</dbReference>
<evidence type="ECO:0000313" key="12">
    <source>
        <dbReference type="EMBL" id="KAK7481475.1"/>
    </source>
</evidence>
<dbReference type="Gene3D" id="2.120.10.80">
    <property type="entry name" value="Kelch-type beta propeller"/>
    <property type="match status" value="2"/>
</dbReference>
<dbReference type="EMBL" id="JACVVK020000261">
    <property type="protein sequence ID" value="KAK7481475.1"/>
    <property type="molecule type" value="Genomic_DNA"/>
</dbReference>
<dbReference type="PANTHER" id="PTHR23244">
    <property type="entry name" value="KELCH REPEAT DOMAIN"/>
    <property type="match status" value="1"/>
</dbReference>
<evidence type="ECO:0000259" key="11">
    <source>
        <dbReference type="PROSITE" id="PS50939"/>
    </source>
</evidence>
<evidence type="ECO:0000256" key="10">
    <source>
        <dbReference type="SAM" id="Phobius"/>
    </source>
</evidence>
<feature type="transmembrane region" description="Helical" evidence="10">
    <location>
        <begin position="586"/>
        <end position="609"/>
    </location>
</feature>
<evidence type="ECO:0000256" key="3">
    <source>
        <dbReference type="ARBA" id="ARBA00022448"/>
    </source>
</evidence>
<keyword evidence="7 10" id="KW-1133">Transmembrane helix</keyword>
<feature type="transmembrane region" description="Helical" evidence="10">
    <location>
        <begin position="509"/>
        <end position="527"/>
    </location>
</feature>
<dbReference type="InterPro" id="IPR015915">
    <property type="entry name" value="Kelch-typ_b-propeller"/>
</dbReference>
<keyword evidence="5" id="KW-0677">Repeat</keyword>
<feature type="transmembrane region" description="Helical" evidence="10">
    <location>
        <begin position="480"/>
        <end position="503"/>
    </location>
</feature>
<feature type="domain" description="Cytochrome b561" evidence="11">
    <location>
        <begin position="412"/>
        <end position="611"/>
    </location>
</feature>
<dbReference type="Gene3D" id="1.20.120.1770">
    <property type="match status" value="1"/>
</dbReference>
<dbReference type="AlphaFoldDB" id="A0ABD0K244"/>
<keyword evidence="2" id="KW-0880">Kelch repeat</keyword>
<evidence type="ECO:0000256" key="8">
    <source>
        <dbReference type="ARBA" id="ARBA00023136"/>
    </source>
</evidence>
<evidence type="ECO:0000256" key="7">
    <source>
        <dbReference type="ARBA" id="ARBA00022989"/>
    </source>
</evidence>
<proteinExistence type="predicted"/>
<protein>
    <recommendedName>
        <fullName evidence="11">Cytochrome b561 domain-containing protein</fullName>
    </recommendedName>
</protein>
<keyword evidence="3" id="KW-0813">Transport</keyword>
<name>A0ABD0K244_9CAEN</name>
<evidence type="ECO:0000256" key="5">
    <source>
        <dbReference type="ARBA" id="ARBA00022737"/>
    </source>
</evidence>
<feature type="region of interest" description="Disordered" evidence="9">
    <location>
        <begin position="148"/>
        <end position="222"/>
    </location>
</feature>
<feature type="transmembrane region" description="Helical" evidence="10">
    <location>
        <begin position="449"/>
        <end position="473"/>
    </location>
</feature>
<dbReference type="InterPro" id="IPR056737">
    <property type="entry name" value="Beta-prop_ATRN-MKLN-like"/>
</dbReference>
<dbReference type="InterPro" id="IPR006593">
    <property type="entry name" value="Cyt_b561/ferric_Rdtase_TM"/>
</dbReference>
<evidence type="ECO:0000256" key="2">
    <source>
        <dbReference type="ARBA" id="ARBA00022441"/>
    </source>
</evidence>
<evidence type="ECO:0000256" key="1">
    <source>
        <dbReference type="ARBA" id="ARBA00004370"/>
    </source>
</evidence>
<keyword evidence="4 10" id="KW-0812">Transmembrane</keyword>
<feature type="transmembrane region" description="Helical" evidence="10">
    <location>
        <begin position="558"/>
        <end position="580"/>
    </location>
</feature>
<comment type="caution">
    <text evidence="12">The sequence shown here is derived from an EMBL/GenBank/DDBJ whole genome shotgun (WGS) entry which is preliminary data.</text>
</comment>
<keyword evidence="6" id="KW-0249">Electron transport</keyword>
<dbReference type="SMART" id="SM00665">
    <property type="entry name" value="B561"/>
    <property type="match status" value="1"/>
</dbReference>
<dbReference type="Pfam" id="PF24981">
    <property type="entry name" value="Beta-prop_ATRN-LZTR1"/>
    <property type="match status" value="1"/>
</dbReference>
<feature type="compositionally biased region" description="Low complexity" evidence="9">
    <location>
        <begin position="180"/>
        <end position="193"/>
    </location>
</feature>
<comment type="subcellular location">
    <subcellularLocation>
        <location evidence="1">Membrane</location>
    </subcellularLocation>
</comment>
<keyword evidence="13" id="KW-1185">Reference proteome</keyword>
<feature type="compositionally biased region" description="Polar residues" evidence="9">
    <location>
        <begin position="149"/>
        <end position="179"/>
    </location>
</feature>
<dbReference type="CDD" id="cd08760">
    <property type="entry name" value="Cyt_b561_FRRS1_like"/>
    <property type="match status" value="1"/>
</dbReference>
<reference evidence="12 13" key="1">
    <citation type="journal article" date="2023" name="Sci. Data">
        <title>Genome assembly of the Korean intertidal mud-creeper Batillaria attramentaria.</title>
        <authorList>
            <person name="Patra A.K."/>
            <person name="Ho P.T."/>
            <person name="Jun S."/>
            <person name="Lee S.J."/>
            <person name="Kim Y."/>
            <person name="Won Y.J."/>
        </authorList>
    </citation>
    <scope>NUCLEOTIDE SEQUENCE [LARGE SCALE GENOMIC DNA]</scope>
    <source>
        <strain evidence="12">Wonlab-2016</strain>
    </source>
</reference>
<organism evidence="12 13">
    <name type="scientific">Batillaria attramentaria</name>
    <dbReference type="NCBI Taxonomy" id="370345"/>
    <lineage>
        <taxon>Eukaryota</taxon>
        <taxon>Metazoa</taxon>
        <taxon>Spiralia</taxon>
        <taxon>Lophotrochozoa</taxon>
        <taxon>Mollusca</taxon>
        <taxon>Gastropoda</taxon>
        <taxon>Caenogastropoda</taxon>
        <taxon>Sorbeoconcha</taxon>
        <taxon>Cerithioidea</taxon>
        <taxon>Batillariidae</taxon>
        <taxon>Batillaria</taxon>
    </lineage>
</organism>
<gene>
    <name evidence="12" type="ORF">BaRGS_00027237</name>
</gene>
<keyword evidence="8 10" id="KW-0472">Membrane</keyword>
<evidence type="ECO:0000256" key="4">
    <source>
        <dbReference type="ARBA" id="ARBA00022692"/>
    </source>
</evidence>
<accession>A0ABD0K244</accession>
<evidence type="ECO:0000256" key="9">
    <source>
        <dbReference type="SAM" id="MobiDB-lite"/>
    </source>
</evidence>
<dbReference type="GO" id="GO:0016020">
    <property type="term" value="C:membrane"/>
    <property type="evidence" value="ECO:0007669"/>
    <property type="project" value="UniProtKB-SubCell"/>
</dbReference>
<evidence type="ECO:0000256" key="6">
    <source>
        <dbReference type="ARBA" id="ARBA00022982"/>
    </source>
</evidence>
<dbReference type="PANTHER" id="PTHR23244:SF471">
    <property type="entry name" value="GUANINE NUCLEOTIDE-BINDING PROTEIN SUBUNIT BETA 1-RELATED"/>
    <property type="match status" value="1"/>
</dbReference>
<dbReference type="Proteomes" id="UP001519460">
    <property type="component" value="Unassembled WGS sequence"/>
</dbReference>
<sequence>MAKSASDYSIVFIFAAFVCALRLAEVKGQLVWRRLHSGSHDDTANVSVTDVPPSRRDAILGYDVTRKQLVLFGGMPGPMDDTWIYSITSNEWREVNAPLKPPGRYGAVGGVVGHFFYVATGCGDVDTYYNDVWRFDLRQEQWELLPSMPEQSRFTQSAATTPTSINNTTADDVTSDPSINTTAATSNETSTSEPETEAQNANSDAEIASAKSDNGPPARYSAAGGVYVTGTRIYVTLGTASERVDETYAYDIASNTWYKGAGACGLYDPRCPHPRYLQSGLMTGRDELVIFSGCLSGGGAAGPCPSSDTWRYDGRTKHWTRLDGCPAPRLYGSMAMLPSYDGKRRAVLYGGQTDAHTTIEAAGIDDDEVAVLDLDYSGSWTVLRAASEVNGSGVPVLRVSAAMATGPDGVFLFGGSSHHGVYANDLWVLLGNATDADLSPTLPCAEMTVTLMTIHGILMTAGFGFFLPLGTLLARYVQNLYAHIAFQIAGLCCALAGLAVGVVSVESDHFSVVHAFVGIVALGLGVLQPVNALCRPKEPRPEELKGLARRIWEAVHRFGGRVALLLGVTNISLGIFMSLADLPIMITWHAWLGLLLLVVFVVEVGRWMARMRRKSMSPRLLVTSGQPGIINGWGKSGDIAYVNPTTESVRL</sequence>
<dbReference type="Pfam" id="PF03188">
    <property type="entry name" value="Cytochrom_B561"/>
    <property type="match status" value="1"/>
</dbReference>